<dbReference type="PROSITE" id="PS50089">
    <property type="entry name" value="ZF_RING_2"/>
    <property type="match status" value="1"/>
</dbReference>
<accession>A0A8J8NK67</accession>
<dbReference type="OrthoDB" id="295927at2759"/>
<keyword evidence="1" id="KW-0479">Metal-binding</keyword>
<comment type="caution">
    <text evidence="3">The sequence shown here is derived from an EMBL/GenBank/DDBJ whole genome shotgun (WGS) entry which is preliminary data.</text>
</comment>
<reference evidence="3" key="1">
    <citation type="submission" date="2019-06" db="EMBL/GenBank/DDBJ databases">
        <authorList>
            <person name="Zheng W."/>
        </authorList>
    </citation>
    <scope>NUCLEOTIDE SEQUENCE</scope>
    <source>
        <strain evidence="3">QDHG01</strain>
    </source>
</reference>
<name>A0A8J8NK67_HALGN</name>
<keyword evidence="4" id="KW-1185">Reference proteome</keyword>
<dbReference type="AlphaFoldDB" id="A0A8J8NK67"/>
<dbReference type="Proteomes" id="UP000785679">
    <property type="component" value="Unassembled WGS sequence"/>
</dbReference>
<evidence type="ECO:0000313" key="3">
    <source>
        <dbReference type="EMBL" id="TNV76756.1"/>
    </source>
</evidence>
<dbReference type="InterPro" id="IPR001841">
    <property type="entry name" value="Znf_RING"/>
</dbReference>
<dbReference type="Gene3D" id="3.30.40.10">
    <property type="entry name" value="Zinc/RING finger domain, C3HC4 (zinc finger)"/>
    <property type="match status" value="1"/>
</dbReference>
<dbReference type="InterPro" id="IPR013083">
    <property type="entry name" value="Znf_RING/FYVE/PHD"/>
</dbReference>
<gene>
    <name evidence="3" type="ORF">FGO68_gene3998</name>
</gene>
<organism evidence="3 4">
    <name type="scientific">Halteria grandinella</name>
    <dbReference type="NCBI Taxonomy" id="5974"/>
    <lineage>
        <taxon>Eukaryota</taxon>
        <taxon>Sar</taxon>
        <taxon>Alveolata</taxon>
        <taxon>Ciliophora</taxon>
        <taxon>Intramacronucleata</taxon>
        <taxon>Spirotrichea</taxon>
        <taxon>Stichotrichia</taxon>
        <taxon>Sporadotrichida</taxon>
        <taxon>Halteriidae</taxon>
        <taxon>Halteria</taxon>
    </lineage>
</organism>
<dbReference type="GO" id="GO:0008270">
    <property type="term" value="F:zinc ion binding"/>
    <property type="evidence" value="ECO:0007669"/>
    <property type="project" value="UniProtKB-KW"/>
</dbReference>
<keyword evidence="1" id="KW-0863">Zinc-finger</keyword>
<evidence type="ECO:0000313" key="4">
    <source>
        <dbReference type="Proteomes" id="UP000785679"/>
    </source>
</evidence>
<dbReference type="SUPFAM" id="SSF57850">
    <property type="entry name" value="RING/U-box"/>
    <property type="match status" value="1"/>
</dbReference>
<keyword evidence="1" id="KW-0862">Zinc</keyword>
<sequence length="152" mass="17588">MVEPSQNPSFDLYNQKLQPDLDSMKYHISSAVDAKTGECPENFKCGICLQLVHLPEQCSSCDQMFCKECFMEWRVKRKQTCSNCKKETISEPLNRILKKILDETMLKGCPIEGCQASQTSMTYEQLIKHQQSQCQQVLVSCPYDKCKRTFKR</sequence>
<proteinExistence type="predicted"/>
<protein>
    <recommendedName>
        <fullName evidence="2">RING-type domain-containing protein</fullName>
    </recommendedName>
</protein>
<evidence type="ECO:0000256" key="1">
    <source>
        <dbReference type="PROSITE-ProRule" id="PRU00175"/>
    </source>
</evidence>
<evidence type="ECO:0000259" key="2">
    <source>
        <dbReference type="PROSITE" id="PS50089"/>
    </source>
</evidence>
<dbReference type="EMBL" id="RRYP01013013">
    <property type="protein sequence ID" value="TNV76756.1"/>
    <property type="molecule type" value="Genomic_DNA"/>
</dbReference>
<feature type="domain" description="RING-type" evidence="2">
    <location>
        <begin position="45"/>
        <end position="85"/>
    </location>
</feature>